<dbReference type="Pfam" id="PF18962">
    <property type="entry name" value="Por_Secre_tail"/>
    <property type="match status" value="1"/>
</dbReference>
<comment type="caution">
    <text evidence="5">The sequence shown here is derived from an EMBL/GenBank/DDBJ whole genome shotgun (WGS) entry which is preliminary data.</text>
</comment>
<dbReference type="Gene3D" id="3.40.50.10390">
    <property type="entry name" value="Gingipain r, domain 1"/>
    <property type="match status" value="1"/>
</dbReference>
<dbReference type="Pfam" id="PF01364">
    <property type="entry name" value="Peptidase_C25"/>
    <property type="match status" value="1"/>
</dbReference>
<keyword evidence="1" id="KW-0732">Signal</keyword>
<dbReference type="GO" id="GO:0006508">
    <property type="term" value="P:proteolysis"/>
    <property type="evidence" value="ECO:0007669"/>
    <property type="project" value="InterPro"/>
</dbReference>
<evidence type="ECO:0000259" key="3">
    <source>
        <dbReference type="Pfam" id="PF08126"/>
    </source>
</evidence>
<dbReference type="Pfam" id="PF08126">
    <property type="entry name" value="Propeptide_C25"/>
    <property type="match status" value="1"/>
</dbReference>
<protein>
    <recommendedName>
        <fullName evidence="7">Gingipain R</fullName>
    </recommendedName>
</protein>
<evidence type="ECO:0000313" key="5">
    <source>
        <dbReference type="EMBL" id="TKJ38522.1"/>
    </source>
</evidence>
<evidence type="ECO:0000313" key="6">
    <source>
        <dbReference type="Proteomes" id="UP000319619"/>
    </source>
</evidence>
<feature type="domain" description="Gingipain propeptide" evidence="3">
    <location>
        <begin position="41"/>
        <end position="198"/>
    </location>
</feature>
<dbReference type="Gene3D" id="2.60.40.3800">
    <property type="match status" value="1"/>
</dbReference>
<dbReference type="InterPro" id="IPR013783">
    <property type="entry name" value="Ig-like_fold"/>
</dbReference>
<gene>
    <name evidence="5" type="ORF">CEE37_12200</name>
</gene>
<organism evidence="5 6">
    <name type="scientific">candidate division LCP-89 bacterium B3_LCP</name>
    <dbReference type="NCBI Taxonomy" id="2012998"/>
    <lineage>
        <taxon>Bacteria</taxon>
        <taxon>Pseudomonadati</taxon>
        <taxon>Bacteria division LCP-89</taxon>
    </lineage>
</organism>
<dbReference type="InterPro" id="IPR029031">
    <property type="entry name" value="Gingipain_N_sf"/>
</dbReference>
<dbReference type="EMBL" id="NJBN01000009">
    <property type="protein sequence ID" value="TKJ38522.1"/>
    <property type="molecule type" value="Genomic_DNA"/>
</dbReference>
<name>A0A532UUI0_UNCL8</name>
<dbReference type="SUPFAM" id="SSF52129">
    <property type="entry name" value="Caspase-like"/>
    <property type="match status" value="1"/>
</dbReference>
<evidence type="ECO:0000259" key="4">
    <source>
        <dbReference type="Pfam" id="PF18962"/>
    </source>
</evidence>
<evidence type="ECO:0000256" key="1">
    <source>
        <dbReference type="ARBA" id="ARBA00022729"/>
    </source>
</evidence>
<feature type="domain" description="Gingipain" evidence="2">
    <location>
        <begin position="245"/>
        <end position="624"/>
    </location>
</feature>
<proteinExistence type="predicted"/>
<dbReference type="InterPro" id="IPR029030">
    <property type="entry name" value="Caspase-like_dom_sf"/>
</dbReference>
<reference evidence="5 6" key="1">
    <citation type="submission" date="2017-06" db="EMBL/GenBank/DDBJ databases">
        <title>Novel microbial phyla capable of carbon fixation and sulfur reduction in deep-sea sediments.</title>
        <authorList>
            <person name="Huang J."/>
            <person name="Baker B."/>
            <person name="Wang Y."/>
        </authorList>
    </citation>
    <scope>NUCLEOTIDE SEQUENCE [LARGE SCALE GENOMIC DNA]</scope>
    <source>
        <strain evidence="5">B3_LCP</strain>
    </source>
</reference>
<dbReference type="GO" id="GO:0005576">
    <property type="term" value="C:extracellular region"/>
    <property type="evidence" value="ECO:0007669"/>
    <property type="project" value="UniProtKB-SubCell"/>
</dbReference>
<feature type="domain" description="Secretion system C-terminal sorting" evidence="4">
    <location>
        <begin position="1320"/>
        <end position="1402"/>
    </location>
</feature>
<dbReference type="InterPro" id="IPR026444">
    <property type="entry name" value="Secre_tail"/>
</dbReference>
<dbReference type="InterPro" id="IPR012600">
    <property type="entry name" value="Propeptide_C25"/>
</dbReference>
<evidence type="ECO:0000259" key="2">
    <source>
        <dbReference type="Pfam" id="PF01364"/>
    </source>
</evidence>
<sequence length="1405" mass="153523">MTVITRFVTAVFFALLIAFAVSAEIIYFQDCWGDAGHNLISQSPSGVEIIHSVPAFDLSQVIINGELMHTVTIPGDFLPNDAGAPDLPRTGRFVAIPKGAWAEVELVSYRIELFHNINLAPAFVLPWENDDSPLVYKKDAQIYSINADYPAEPVQLSEPVKMRGVDAVVAGITPFQYNPATRDLTVYKDIRIRVNFYGGSGRFGEDRLRSRWWEPVLRQNLVNYASLPQVDFNCIGPSDQNEGEYLIIVPDDPFFIAWADTIKQWRTEQGITTVVTTISEIGGNDAVLIENYIDNAYATWEPALVAVLLLSDYENSGDSYGITSPVWDDYCVSDNIYADVNGDDLPELIIGRITAQTPEDLDNMISKMMEYERSPATDPGFYQHPCIAGGWQDDRWFILCCEIIWGYFHYIEGKDPTRQYAGAATPPTFWSTNVNTQMIVDYFGPSGLGYIPADPSYLLDWGGNAERINADLNSGAFIAQHRDHGEEVGWSSPSYTISDLAGLSNDMYPYVFSINCLTGKFNNPTECFAEAFHRMEHGALGVMAASEVSYSFVNDVFTWGVYDVMWPDFMPDVGADPIGEANLRPAVANQTSKWFLEASTWPSNPQSKDVTYHLFHHHGDAFMTLYSEVPQNLTVVHDDSILGGSSEFTVAADDASVIALSIAGELVGSASGTGGPVTIPITQPVPGQLLKVTVTKANYYRYMVDVPVYSPEAPYVAFNSCQINDAVTGNNNGQWDFGEIVDLAIEVKNVGVQNATGVDVTITSSDQYVTVIDDNEYYGDIAAGDSLSVTDGFRVEASGTIPDQHEVDFVLTTTSGSYIWESYFSLTANSPVIVFQELDIQDPLGNNNGFLDPGETADFDVTIHNNGNTTAEELTVTLVPNDPLLTVAGNPVSYGDLNPATSASGTFTITCDPAYTPGTMAVFTLDMTASGGYAVTDTFQTYVGDERNQPCGPDAYGYYAWDDMDGGQGHQYDWVEIAPSAGGSGTVLALTNNNQTTQVTLPFDFAYYRDTYSQVSICTNGWLVIGYSTSTSAYNSGIPGLAGPSAMVAAFWNNLDPSLGSCEICTYDDAANNRFIVEWYNIPHYNQPEQRETFQVILYDPAHYPTTSGDGIILVQYNTVIYPNTATFGIENQSENIGLQYGYYNNYDPYAWPVENGRTITYTTEGAPSPPPVSITLTPYGTPITIPSTGGSFDYNISATNNDNTSHLVEIWCDVTLPNSSIYGPTLGPVSITMTAGITIDRDRAQAVPAGAPAGNYSYNAYAVADGDTATDSFPFEKLADGDGGYVITAWENDGESFDPWIVNSDEETIPEAFGLSQAFPNPFNPTTTISFQLPFASWVKLDVFDINGCRVGVASPFGDLALTRQYSPGSHQITFDGSGLSSGLYFYRIQAGDFTAVKKMVLLK</sequence>
<dbReference type="Gene3D" id="2.60.40.10">
    <property type="entry name" value="Immunoglobulins"/>
    <property type="match status" value="2"/>
</dbReference>
<dbReference type="InterPro" id="IPR001769">
    <property type="entry name" value="Gingipain"/>
</dbReference>
<dbReference type="PANTHER" id="PTHR35902:SF3">
    <property type="entry name" value="NPCBM-ASSOCIATED, NEW3 DOMAIN OF ALPHA-GALACTOSIDASE"/>
    <property type="match status" value="1"/>
</dbReference>
<dbReference type="GO" id="GO:0046872">
    <property type="term" value="F:metal ion binding"/>
    <property type="evidence" value="ECO:0007669"/>
    <property type="project" value="UniProtKB-KW"/>
</dbReference>
<evidence type="ECO:0008006" key="7">
    <source>
        <dbReference type="Google" id="ProtNLM"/>
    </source>
</evidence>
<dbReference type="Gene3D" id="3.40.50.1460">
    <property type="match status" value="1"/>
</dbReference>
<dbReference type="PANTHER" id="PTHR35902">
    <property type="entry name" value="S-LAYER DOMAIN-LIKE PROTEIN-RELATED"/>
    <property type="match status" value="1"/>
</dbReference>
<accession>A0A532UUI0</accession>
<dbReference type="InterPro" id="IPR038490">
    <property type="entry name" value="Gingipain_propep_sf"/>
</dbReference>
<dbReference type="Proteomes" id="UP000319619">
    <property type="component" value="Unassembled WGS sequence"/>
</dbReference>
<dbReference type="GO" id="GO:0004197">
    <property type="term" value="F:cysteine-type endopeptidase activity"/>
    <property type="evidence" value="ECO:0007669"/>
    <property type="project" value="InterPro"/>
</dbReference>
<dbReference type="NCBIfam" id="TIGR04183">
    <property type="entry name" value="Por_Secre_tail"/>
    <property type="match status" value="1"/>
</dbReference>